<evidence type="ECO:0000259" key="1">
    <source>
        <dbReference type="Pfam" id="PF18199"/>
    </source>
</evidence>
<dbReference type="Proteomes" id="UP000288216">
    <property type="component" value="Unassembled WGS sequence"/>
</dbReference>
<dbReference type="GO" id="GO:0051959">
    <property type="term" value="F:dynein light intermediate chain binding"/>
    <property type="evidence" value="ECO:0007669"/>
    <property type="project" value="InterPro"/>
</dbReference>
<dbReference type="OrthoDB" id="10251809at2759"/>
<evidence type="ECO:0000313" key="3">
    <source>
        <dbReference type="Proteomes" id="UP000288216"/>
    </source>
</evidence>
<keyword evidence="3" id="KW-1185">Reference proteome</keyword>
<protein>
    <recommendedName>
        <fullName evidence="1">Dynein heavy chain C-terminal domain-containing protein</fullName>
    </recommendedName>
</protein>
<dbReference type="STRING" id="75743.A0A401Q9Z9"/>
<accession>A0A401Q9Z9</accession>
<dbReference type="PANTHER" id="PTHR22878">
    <property type="entry name" value="DYNEIN HEAVY CHAIN 6, AXONEMAL-LIKE-RELATED"/>
    <property type="match status" value="1"/>
</dbReference>
<dbReference type="Pfam" id="PF18199">
    <property type="entry name" value="Dynein_C"/>
    <property type="match status" value="1"/>
</dbReference>
<evidence type="ECO:0000313" key="2">
    <source>
        <dbReference type="EMBL" id="GCB82196.1"/>
    </source>
</evidence>
<proteinExistence type="predicted"/>
<dbReference type="EMBL" id="BFAA01020649">
    <property type="protein sequence ID" value="GCB82196.1"/>
    <property type="molecule type" value="Genomic_DNA"/>
</dbReference>
<dbReference type="GO" id="GO:0045505">
    <property type="term" value="F:dynein intermediate chain binding"/>
    <property type="evidence" value="ECO:0007669"/>
    <property type="project" value="InterPro"/>
</dbReference>
<feature type="non-terminal residue" evidence="2">
    <location>
        <position position="193"/>
    </location>
</feature>
<dbReference type="PANTHER" id="PTHR22878:SF64">
    <property type="entry name" value="DYNEIN AXONEMAL HEAVY CHAIN 14"/>
    <property type="match status" value="1"/>
</dbReference>
<dbReference type="GO" id="GO:0007018">
    <property type="term" value="P:microtubule-based movement"/>
    <property type="evidence" value="ECO:0007669"/>
    <property type="project" value="InterPro"/>
</dbReference>
<feature type="domain" description="Dynein heavy chain C-terminal" evidence="1">
    <location>
        <begin position="12"/>
        <end position="185"/>
    </location>
</feature>
<reference evidence="2 3" key="1">
    <citation type="journal article" date="2018" name="Nat. Ecol. Evol.">
        <title>Shark genomes provide insights into elasmobranch evolution and the origin of vertebrates.</title>
        <authorList>
            <person name="Hara Y"/>
            <person name="Yamaguchi K"/>
            <person name="Onimaru K"/>
            <person name="Kadota M"/>
            <person name="Koyanagi M"/>
            <person name="Keeley SD"/>
            <person name="Tatsumi K"/>
            <person name="Tanaka K"/>
            <person name="Motone F"/>
            <person name="Kageyama Y"/>
            <person name="Nozu R"/>
            <person name="Adachi N"/>
            <person name="Nishimura O"/>
            <person name="Nakagawa R"/>
            <person name="Tanegashima C"/>
            <person name="Kiyatake I"/>
            <person name="Matsumoto R"/>
            <person name="Murakumo K"/>
            <person name="Nishida K"/>
            <person name="Terakita A"/>
            <person name="Kuratani S"/>
            <person name="Sato K"/>
            <person name="Hyodo S Kuraku.S."/>
        </authorList>
    </citation>
    <scope>NUCLEOTIDE SEQUENCE [LARGE SCALE GENOMIC DNA]</scope>
</reference>
<dbReference type="AlphaFoldDB" id="A0A401Q9Z9"/>
<dbReference type="Gene3D" id="1.20.1270.280">
    <property type="match status" value="1"/>
</dbReference>
<dbReference type="InterPro" id="IPR026983">
    <property type="entry name" value="DHC"/>
</dbReference>
<dbReference type="InterPro" id="IPR041228">
    <property type="entry name" value="Dynein_C"/>
</dbReference>
<organism evidence="2 3">
    <name type="scientific">Scyliorhinus torazame</name>
    <name type="common">Cloudy catshark</name>
    <name type="synonym">Catulus torazame</name>
    <dbReference type="NCBI Taxonomy" id="75743"/>
    <lineage>
        <taxon>Eukaryota</taxon>
        <taxon>Metazoa</taxon>
        <taxon>Chordata</taxon>
        <taxon>Craniata</taxon>
        <taxon>Vertebrata</taxon>
        <taxon>Chondrichthyes</taxon>
        <taxon>Elasmobranchii</taxon>
        <taxon>Galeomorphii</taxon>
        <taxon>Galeoidea</taxon>
        <taxon>Carcharhiniformes</taxon>
        <taxon>Scyliorhinidae</taxon>
        <taxon>Scyliorhinus</taxon>
    </lineage>
</organism>
<gene>
    <name evidence="2" type="ORF">scyTo_0021954</name>
</gene>
<dbReference type="GO" id="GO:0030286">
    <property type="term" value="C:dynein complex"/>
    <property type="evidence" value="ECO:0007669"/>
    <property type="project" value="InterPro"/>
</dbReference>
<sequence>MHPNAEKAYLESQAKAFMDTINSIEPHLSAGVQTIREQWSEGEIVLEKAEGLLKKLPQTVEGIYESDDTLMDLTHLLALPSWTKYVAAIQGYDCLANSALLTILRQEIHRFNRLLSVVCSSLRSLCLAVKGQIILTDALEDAYNSFLSMKMPTLWQLHSYESCKPLGPWIADLIERVTFFKTWSKQFVTTAQQ</sequence>
<name>A0A401Q9Z9_SCYTO</name>
<comment type="caution">
    <text evidence="2">The sequence shown here is derived from an EMBL/GenBank/DDBJ whole genome shotgun (WGS) entry which is preliminary data.</text>
</comment>